<reference evidence="1 2" key="1">
    <citation type="submission" date="2021-06" db="EMBL/GenBank/DDBJ databases">
        <title>Caerostris extrusa draft genome.</title>
        <authorList>
            <person name="Kono N."/>
            <person name="Arakawa K."/>
        </authorList>
    </citation>
    <scope>NUCLEOTIDE SEQUENCE [LARGE SCALE GENOMIC DNA]</scope>
</reference>
<keyword evidence="2" id="KW-1185">Reference proteome</keyword>
<dbReference type="EMBL" id="BPLR01021715">
    <property type="protein sequence ID" value="GIX92744.1"/>
    <property type="molecule type" value="Genomic_DNA"/>
</dbReference>
<comment type="caution">
    <text evidence="1">The sequence shown here is derived from an EMBL/GenBank/DDBJ whole genome shotgun (WGS) entry which is preliminary data.</text>
</comment>
<accession>A0AAV4PA01</accession>
<dbReference type="Proteomes" id="UP001054945">
    <property type="component" value="Unassembled WGS sequence"/>
</dbReference>
<evidence type="ECO:0000313" key="2">
    <source>
        <dbReference type="Proteomes" id="UP001054945"/>
    </source>
</evidence>
<evidence type="ECO:0000313" key="1">
    <source>
        <dbReference type="EMBL" id="GIX92744.1"/>
    </source>
</evidence>
<dbReference type="AlphaFoldDB" id="A0AAV4PA01"/>
<organism evidence="1 2">
    <name type="scientific">Caerostris extrusa</name>
    <name type="common">Bark spider</name>
    <name type="synonym">Caerostris bankana</name>
    <dbReference type="NCBI Taxonomy" id="172846"/>
    <lineage>
        <taxon>Eukaryota</taxon>
        <taxon>Metazoa</taxon>
        <taxon>Ecdysozoa</taxon>
        <taxon>Arthropoda</taxon>
        <taxon>Chelicerata</taxon>
        <taxon>Arachnida</taxon>
        <taxon>Araneae</taxon>
        <taxon>Araneomorphae</taxon>
        <taxon>Entelegynae</taxon>
        <taxon>Araneoidea</taxon>
        <taxon>Araneidae</taxon>
        <taxon>Caerostris</taxon>
    </lineage>
</organism>
<proteinExistence type="predicted"/>
<gene>
    <name evidence="1" type="ORF">CEXT_358591</name>
</gene>
<name>A0AAV4PA01_CAEEX</name>
<protein>
    <submittedName>
        <fullName evidence="1">Uncharacterized protein</fullName>
    </submittedName>
</protein>
<sequence>MRNHHPKGITAIIKGIINHEEFTTKLNYNHEQGELTSSEKTFSGRISTFVKRHPKKSSMCSQPAEVYTYNDNSLRVSWLLKKKVIVIYAVIDSAVCLLKHYSTFTNIDSQIAPHMHFLFK</sequence>